<dbReference type="Proteomes" id="UP001159405">
    <property type="component" value="Unassembled WGS sequence"/>
</dbReference>
<gene>
    <name evidence="8" type="ORF">PLOB_00035560</name>
</gene>
<name>A0ABN8N2J6_9CNID</name>
<keyword evidence="1 4" id="KW-0479">Metal-binding</keyword>
<evidence type="ECO:0000313" key="8">
    <source>
        <dbReference type="EMBL" id="CAH3037378.1"/>
    </source>
</evidence>
<protein>
    <recommendedName>
        <fullName evidence="10">E3 ubiquitin-protein ligase NRDP1</fullName>
    </recommendedName>
</protein>
<dbReference type="Pfam" id="PF13923">
    <property type="entry name" value="zf-C3HC4_2"/>
    <property type="match status" value="1"/>
</dbReference>
<accession>A0ABN8N2J6</accession>
<evidence type="ECO:0000256" key="4">
    <source>
        <dbReference type="PROSITE-ProRule" id="PRU00207"/>
    </source>
</evidence>
<proteinExistence type="predicted"/>
<dbReference type="Gene3D" id="1.20.5.190">
    <property type="match status" value="1"/>
</dbReference>
<comment type="caution">
    <text evidence="8">The sequence shown here is derived from an EMBL/GenBank/DDBJ whole genome shotgun (WGS) entry which is preliminary data.</text>
</comment>
<dbReference type="PANTHER" id="PTHR10131:SF157">
    <property type="entry name" value="RECEPTOR-ASSOCIATED FACTOR, PUTATIVE-RELATED"/>
    <property type="match status" value="1"/>
</dbReference>
<keyword evidence="3 4" id="KW-0862">Zinc</keyword>
<dbReference type="EMBL" id="CALNXK010000005">
    <property type="protein sequence ID" value="CAH3037378.1"/>
    <property type="molecule type" value="Genomic_DNA"/>
</dbReference>
<dbReference type="InterPro" id="IPR001841">
    <property type="entry name" value="Znf_RING"/>
</dbReference>
<evidence type="ECO:0000259" key="7">
    <source>
        <dbReference type="PROSITE" id="PS50145"/>
    </source>
</evidence>
<dbReference type="InterPro" id="IPR013083">
    <property type="entry name" value="Znf_RING/FYVE/PHD"/>
</dbReference>
<dbReference type="PROSITE" id="PS50145">
    <property type="entry name" value="ZF_TRAF"/>
    <property type="match status" value="1"/>
</dbReference>
<dbReference type="InterPro" id="IPR001293">
    <property type="entry name" value="Znf_TRAF"/>
</dbReference>
<feature type="region of interest" description="Disordered" evidence="5">
    <location>
        <begin position="194"/>
        <end position="228"/>
    </location>
</feature>
<feature type="zinc finger region" description="TRAF-type" evidence="4">
    <location>
        <begin position="99"/>
        <end position="150"/>
    </location>
</feature>
<feature type="compositionally biased region" description="Polar residues" evidence="5">
    <location>
        <begin position="194"/>
        <end position="224"/>
    </location>
</feature>
<dbReference type="PROSITE" id="PS50089">
    <property type="entry name" value="ZF_RING_2"/>
    <property type="match status" value="1"/>
</dbReference>
<keyword evidence="9" id="KW-1185">Reference proteome</keyword>
<keyword evidence="2 4" id="KW-0863">Zinc-finger</keyword>
<dbReference type="Pfam" id="PF02176">
    <property type="entry name" value="zf-TRAF"/>
    <property type="match status" value="1"/>
</dbReference>
<evidence type="ECO:0000256" key="1">
    <source>
        <dbReference type="ARBA" id="ARBA00022723"/>
    </source>
</evidence>
<organism evidence="8 9">
    <name type="scientific">Porites lobata</name>
    <dbReference type="NCBI Taxonomy" id="104759"/>
    <lineage>
        <taxon>Eukaryota</taxon>
        <taxon>Metazoa</taxon>
        <taxon>Cnidaria</taxon>
        <taxon>Anthozoa</taxon>
        <taxon>Hexacorallia</taxon>
        <taxon>Scleractinia</taxon>
        <taxon>Fungiina</taxon>
        <taxon>Poritidae</taxon>
        <taxon>Porites</taxon>
    </lineage>
</organism>
<dbReference type="SUPFAM" id="SSF49599">
    <property type="entry name" value="TRAF domain-like"/>
    <property type="match status" value="1"/>
</dbReference>
<reference evidence="8 9" key="1">
    <citation type="submission" date="2022-05" db="EMBL/GenBank/DDBJ databases">
        <authorList>
            <consortium name="Genoscope - CEA"/>
            <person name="William W."/>
        </authorList>
    </citation>
    <scope>NUCLEOTIDE SEQUENCE [LARGE SCALE GENOMIC DNA]</scope>
</reference>
<feature type="compositionally biased region" description="Low complexity" evidence="5">
    <location>
        <begin position="416"/>
        <end position="427"/>
    </location>
</feature>
<feature type="compositionally biased region" description="Polar residues" evidence="5">
    <location>
        <begin position="331"/>
        <end position="356"/>
    </location>
</feature>
<dbReference type="PROSITE" id="PS00518">
    <property type="entry name" value="ZF_RING_1"/>
    <property type="match status" value="1"/>
</dbReference>
<evidence type="ECO:0000256" key="2">
    <source>
        <dbReference type="ARBA" id="ARBA00022771"/>
    </source>
</evidence>
<feature type="domain" description="TRAF-type" evidence="7">
    <location>
        <begin position="99"/>
        <end position="150"/>
    </location>
</feature>
<dbReference type="InterPro" id="IPR017907">
    <property type="entry name" value="Znf_RING_CS"/>
</dbReference>
<dbReference type="SUPFAM" id="SSF57850">
    <property type="entry name" value="RING/U-box"/>
    <property type="match status" value="1"/>
</dbReference>
<sequence length="462" mass="51912">MGIEQERFVDVNPELVCCICANVLEDPIESPCRHVFCSECITRWLDMRTTCPTCRQPLRNSQMKPALPLLRNIIAKLRIRCNFIEEGCNEIVDFEQLGSHVRSCPYAPMTCENEGCHESFPRKDSCRHKKECPFRRVVCTAFSNRGCGMEYKLSEAANHNCVESLKSLVRGLESRVATLEQTLTELRQDMQELKQQQARTNHVTQETRNTRNSSGGIAGQQQDGDSGLISLLSDDEEENENQLWTPRTNLIQGIIADPEGSTSSTLVNLIARDLQELQQQTLNQLQLDRTRRLSRAMRQSASEARTHSRSRSPVVRRNREISLDVDGTPPRRQSLQAPSSACTQTSSRSNITQEQGTLPVVHSRVRAMIRPTSIEDDVSSQVDSEENIAGSSDESDQHHTAESSSSDFNAESPQWSPDHSSSCSSSDDFGEMDGWWRNLVNSYSSRSATLSSDVTCLRANFH</sequence>
<feature type="compositionally biased region" description="Acidic residues" evidence="5">
    <location>
        <begin position="374"/>
        <end position="386"/>
    </location>
</feature>
<evidence type="ECO:0000259" key="6">
    <source>
        <dbReference type="PROSITE" id="PS50089"/>
    </source>
</evidence>
<feature type="domain" description="RING-type" evidence="6">
    <location>
        <begin position="17"/>
        <end position="55"/>
    </location>
</feature>
<dbReference type="Gene3D" id="3.30.40.10">
    <property type="entry name" value="Zinc/RING finger domain, C3HC4 (zinc finger)"/>
    <property type="match status" value="2"/>
</dbReference>
<feature type="region of interest" description="Disordered" evidence="5">
    <location>
        <begin position="293"/>
        <end position="359"/>
    </location>
</feature>
<evidence type="ECO:0000313" key="9">
    <source>
        <dbReference type="Proteomes" id="UP001159405"/>
    </source>
</evidence>
<evidence type="ECO:0008006" key="10">
    <source>
        <dbReference type="Google" id="ProtNLM"/>
    </source>
</evidence>
<feature type="compositionally biased region" description="Polar residues" evidence="5">
    <location>
        <begin position="402"/>
        <end position="415"/>
    </location>
</feature>
<evidence type="ECO:0000256" key="5">
    <source>
        <dbReference type="SAM" id="MobiDB-lite"/>
    </source>
</evidence>
<dbReference type="SMART" id="SM00184">
    <property type="entry name" value="RING"/>
    <property type="match status" value="1"/>
</dbReference>
<dbReference type="PANTHER" id="PTHR10131">
    <property type="entry name" value="TNF RECEPTOR ASSOCIATED FACTOR"/>
    <property type="match status" value="1"/>
</dbReference>
<feature type="region of interest" description="Disordered" evidence="5">
    <location>
        <begin position="371"/>
        <end position="428"/>
    </location>
</feature>
<evidence type="ECO:0000256" key="3">
    <source>
        <dbReference type="ARBA" id="ARBA00022833"/>
    </source>
</evidence>
<feature type="compositionally biased region" description="Basic residues" evidence="5">
    <location>
        <begin position="307"/>
        <end position="316"/>
    </location>
</feature>